<name>A0AC34QI80_9BILA</name>
<protein>
    <submittedName>
        <fullName evidence="2">Uncharacterized protein</fullName>
    </submittedName>
</protein>
<evidence type="ECO:0000313" key="1">
    <source>
        <dbReference type="Proteomes" id="UP000887576"/>
    </source>
</evidence>
<dbReference type="WBParaSite" id="JU765_v2.g16572.t1">
    <property type="protein sequence ID" value="JU765_v2.g16572.t1"/>
    <property type="gene ID" value="JU765_v2.g16572"/>
</dbReference>
<dbReference type="Proteomes" id="UP000887576">
    <property type="component" value="Unplaced"/>
</dbReference>
<evidence type="ECO:0000313" key="2">
    <source>
        <dbReference type="WBParaSite" id="JU765_v2.g16572.t1"/>
    </source>
</evidence>
<proteinExistence type="predicted"/>
<organism evidence="1 2">
    <name type="scientific">Panagrolaimus sp. JU765</name>
    <dbReference type="NCBI Taxonomy" id="591449"/>
    <lineage>
        <taxon>Eukaryota</taxon>
        <taxon>Metazoa</taxon>
        <taxon>Ecdysozoa</taxon>
        <taxon>Nematoda</taxon>
        <taxon>Chromadorea</taxon>
        <taxon>Rhabditida</taxon>
        <taxon>Tylenchina</taxon>
        <taxon>Panagrolaimomorpha</taxon>
        <taxon>Panagrolaimoidea</taxon>
        <taxon>Panagrolaimidae</taxon>
        <taxon>Panagrolaimus</taxon>
    </lineage>
</organism>
<sequence length="298" mass="33837">MRVVLFLLIILVFTEAMLPYSTKNKIYEICNSSSLQNDPERSWDVVPIGRIATIDEFIIHADSAHWFLWARTSNAGFNSCCKITVPGLDKFAVLNITSFNETVSFYVKSPLQHVVNFFDKNLPNETYSVLIDDQSAIYFYEADVLVFRSLGNLVQRAWITMQTLKEFDPVVYHNFTEPMELLNKIKISNGTLYIDSKHKNCSVPSSEVTNSYVGLHKPVIIPNCTLKNVGKSNPDITTIIFIIVITIIAFCLFCALYYELSECSKSHPSGAENVFYDNIGAIIMEHHEVALHNDDQRS</sequence>
<reference evidence="2" key="1">
    <citation type="submission" date="2022-11" db="UniProtKB">
        <authorList>
            <consortium name="WormBaseParasite"/>
        </authorList>
    </citation>
    <scope>IDENTIFICATION</scope>
</reference>
<accession>A0AC34QI80</accession>